<keyword evidence="4" id="KW-1185">Reference proteome</keyword>
<organism evidence="3 4">
    <name type="scientific">Lutimonas vermicola</name>
    <dbReference type="NCBI Taxonomy" id="414288"/>
    <lineage>
        <taxon>Bacteria</taxon>
        <taxon>Pseudomonadati</taxon>
        <taxon>Bacteroidota</taxon>
        <taxon>Flavobacteriia</taxon>
        <taxon>Flavobacteriales</taxon>
        <taxon>Flavobacteriaceae</taxon>
        <taxon>Lutimonas</taxon>
    </lineage>
</organism>
<evidence type="ECO:0000313" key="4">
    <source>
        <dbReference type="Proteomes" id="UP001474120"/>
    </source>
</evidence>
<dbReference type="InterPro" id="IPR010819">
    <property type="entry name" value="AGE/CE"/>
</dbReference>
<dbReference type="SUPFAM" id="SSF48208">
    <property type="entry name" value="Six-hairpin glycosidases"/>
    <property type="match status" value="1"/>
</dbReference>
<comment type="similarity">
    <text evidence="1">Belongs to the N-acylglucosamine 2-epimerase family.</text>
</comment>
<comment type="caution">
    <text evidence="3">The sequence shown here is derived from an EMBL/GenBank/DDBJ whole genome shotgun (WGS) entry which is preliminary data.</text>
</comment>
<dbReference type="EMBL" id="JBCDNA010000003">
    <property type="protein sequence ID" value="MEL4457300.1"/>
    <property type="molecule type" value="Genomic_DNA"/>
</dbReference>
<reference evidence="3 4" key="1">
    <citation type="submission" date="2024-04" db="EMBL/GenBank/DDBJ databases">
        <title>whole genome sequencing of Lutimonas vermicola strain IMCC1616.</title>
        <authorList>
            <person name="Bae S.S."/>
        </authorList>
    </citation>
    <scope>NUCLEOTIDE SEQUENCE [LARGE SCALE GENOMIC DNA]</scope>
    <source>
        <strain evidence="3 4">IMCC1616</strain>
    </source>
</reference>
<dbReference type="InterPro" id="IPR012341">
    <property type="entry name" value="6hp_glycosidase-like_sf"/>
</dbReference>
<proteinExistence type="inferred from homology"/>
<gene>
    <name evidence="3" type="ORF">AABB81_15440</name>
</gene>
<sequence length="382" mass="44558">MIKDELFQLGKEFQNYLKYWMLYMFRADQSAVYPEISIEDIPNNKADLGSMYLARIIYGSARASQLSDTEDSRPLAEAALEKLKEFSNPQGGYYWGRTYNMQWVHDPENVNMGQAFVLYGLASYAKINPSPDLELLIKEHLRFIQTSLKDADKTQFLDGFDEQWMKGEKMTRSFGTHFHMMEAFVKVYELYREEEVKGAIQDLLTLILDRFIEKEHYSCIHRFSPDWVPLANENWAGHNAECSWVICDAARIINDAILIKETNKLAVLMMAKVVEEARDLVNGGYYNLIPEDGAWEASKSWWPQAEVVLGLVNVYQITGDPSYMELAQEQVSYIQKYFVRNNGEWYAQIDHKGEPARDTPLVFFWKSMYHTVRYYDSMLSRI</sequence>
<dbReference type="Pfam" id="PF07221">
    <property type="entry name" value="GlcNAc_2-epim"/>
    <property type="match status" value="1"/>
</dbReference>
<protein>
    <submittedName>
        <fullName evidence="3">AGE family epimerase/isomerase</fullName>
    </submittedName>
</protein>
<accession>A0ABU9L798</accession>
<dbReference type="Proteomes" id="UP001474120">
    <property type="component" value="Unassembled WGS sequence"/>
</dbReference>
<dbReference type="InterPro" id="IPR008928">
    <property type="entry name" value="6-hairpin_glycosidase_sf"/>
</dbReference>
<dbReference type="RefSeq" id="WP_342161463.1">
    <property type="nucleotide sequence ID" value="NZ_JBCDNA010000003.1"/>
</dbReference>
<evidence type="ECO:0000256" key="2">
    <source>
        <dbReference type="ARBA" id="ARBA00023235"/>
    </source>
</evidence>
<evidence type="ECO:0000256" key="1">
    <source>
        <dbReference type="ARBA" id="ARBA00008558"/>
    </source>
</evidence>
<dbReference type="PANTHER" id="PTHR15108">
    <property type="entry name" value="N-ACYLGLUCOSAMINE-2-EPIMERASE"/>
    <property type="match status" value="1"/>
</dbReference>
<name>A0ABU9L798_9FLAO</name>
<keyword evidence="2" id="KW-0413">Isomerase</keyword>
<dbReference type="Gene3D" id="1.50.10.10">
    <property type="match status" value="1"/>
</dbReference>
<evidence type="ECO:0000313" key="3">
    <source>
        <dbReference type="EMBL" id="MEL4457300.1"/>
    </source>
</evidence>